<dbReference type="AlphaFoldDB" id="A0A8I1EBL4"/>
<evidence type="ECO:0000313" key="1">
    <source>
        <dbReference type="EMBL" id="MBI6883032.1"/>
    </source>
</evidence>
<dbReference type="RefSeq" id="WP_198746647.1">
    <property type="nucleotide sequence ID" value="NZ_JAEHTE010000002.1"/>
</dbReference>
<gene>
    <name evidence="1" type="ORF">JEU22_03820</name>
</gene>
<accession>A0A8I1EBL4</accession>
<comment type="caution">
    <text evidence="1">The sequence shown here is derived from an EMBL/GenBank/DDBJ whole genome shotgun (WGS) entry which is preliminary data.</text>
</comment>
<protein>
    <submittedName>
        <fullName evidence="1">Uncharacterized protein</fullName>
    </submittedName>
</protein>
<dbReference type="Proteomes" id="UP000637061">
    <property type="component" value="Unassembled WGS sequence"/>
</dbReference>
<dbReference type="EMBL" id="JAEHTE010000002">
    <property type="protein sequence ID" value="MBI6883032.1"/>
    <property type="molecule type" value="Genomic_DNA"/>
</dbReference>
<name>A0A8I1EBL4_PSEPU</name>
<reference evidence="1" key="1">
    <citation type="submission" date="2020-12" db="EMBL/GenBank/DDBJ databases">
        <title>Enhanced detection system for hospital associated transmission using whole genome sequencing surveillance.</title>
        <authorList>
            <person name="Harrison L.H."/>
            <person name="Van Tyne D."/>
            <person name="Marsh J.W."/>
            <person name="Griffith M.P."/>
            <person name="Snyder D.J."/>
            <person name="Cooper V.S."/>
            <person name="Mustapha M."/>
        </authorList>
    </citation>
    <scope>NUCLEOTIDE SEQUENCE</scope>
    <source>
        <strain evidence="1">PSB00042</strain>
    </source>
</reference>
<proteinExistence type="predicted"/>
<organism evidence="1 2">
    <name type="scientific">Pseudomonas putida</name>
    <name type="common">Arthrobacter siderocapsulatus</name>
    <dbReference type="NCBI Taxonomy" id="303"/>
    <lineage>
        <taxon>Bacteria</taxon>
        <taxon>Pseudomonadati</taxon>
        <taxon>Pseudomonadota</taxon>
        <taxon>Gammaproteobacteria</taxon>
        <taxon>Pseudomonadales</taxon>
        <taxon>Pseudomonadaceae</taxon>
        <taxon>Pseudomonas</taxon>
    </lineage>
</organism>
<sequence length="81" mass="9018">MSRTIKCKVPIQAGFVKECTAEFDVSGRLLMVDGMELGEEPPTEFTVELEDHQIAVRFEPGACDHFVIEDDRDAFVAMVLG</sequence>
<evidence type="ECO:0000313" key="2">
    <source>
        <dbReference type="Proteomes" id="UP000637061"/>
    </source>
</evidence>